<keyword evidence="2" id="KW-0472">Membrane</keyword>
<gene>
    <name evidence="4" type="ORF">CLUP02_05465</name>
</gene>
<feature type="transmembrane region" description="Helical" evidence="2">
    <location>
        <begin position="64"/>
        <end position="90"/>
    </location>
</feature>
<evidence type="ECO:0000256" key="1">
    <source>
        <dbReference type="SAM" id="MobiDB-lite"/>
    </source>
</evidence>
<accession>A0A9Q8SM86</accession>
<feature type="region of interest" description="Disordered" evidence="1">
    <location>
        <begin position="635"/>
        <end position="673"/>
    </location>
</feature>
<feature type="region of interest" description="Disordered" evidence="1">
    <location>
        <begin position="1865"/>
        <end position="1890"/>
    </location>
</feature>
<proteinExistence type="predicted"/>
<keyword evidence="5" id="KW-1185">Reference proteome</keyword>
<dbReference type="PANTHER" id="PTHR30383">
    <property type="entry name" value="THIOESTERASE 1/PROTEASE 1/LYSOPHOSPHOLIPASE L1"/>
    <property type="match status" value="1"/>
</dbReference>
<dbReference type="EMBL" id="CP019475">
    <property type="protein sequence ID" value="UQC79984.1"/>
    <property type="molecule type" value="Genomic_DNA"/>
</dbReference>
<feature type="compositionally biased region" description="Basic and acidic residues" evidence="1">
    <location>
        <begin position="1253"/>
        <end position="1262"/>
    </location>
</feature>
<dbReference type="InterPro" id="IPR013830">
    <property type="entry name" value="SGNH_hydro"/>
</dbReference>
<dbReference type="InterPro" id="IPR051532">
    <property type="entry name" value="Ester_Hydrolysis_Enzymes"/>
</dbReference>
<feature type="region of interest" description="Disordered" evidence="1">
    <location>
        <begin position="141"/>
        <end position="185"/>
    </location>
</feature>
<dbReference type="Proteomes" id="UP000830671">
    <property type="component" value="Chromosome 3"/>
</dbReference>
<evidence type="ECO:0000256" key="2">
    <source>
        <dbReference type="SAM" id="Phobius"/>
    </source>
</evidence>
<organism evidence="4 5">
    <name type="scientific">Colletotrichum lupini</name>
    <dbReference type="NCBI Taxonomy" id="145971"/>
    <lineage>
        <taxon>Eukaryota</taxon>
        <taxon>Fungi</taxon>
        <taxon>Dikarya</taxon>
        <taxon>Ascomycota</taxon>
        <taxon>Pezizomycotina</taxon>
        <taxon>Sordariomycetes</taxon>
        <taxon>Hypocreomycetidae</taxon>
        <taxon>Glomerellales</taxon>
        <taxon>Glomerellaceae</taxon>
        <taxon>Colletotrichum</taxon>
        <taxon>Colletotrichum acutatum species complex</taxon>
    </lineage>
</organism>
<feature type="compositionally biased region" description="Low complexity" evidence="1">
    <location>
        <begin position="1270"/>
        <end position="1289"/>
    </location>
</feature>
<feature type="region of interest" description="Disordered" evidence="1">
    <location>
        <begin position="1253"/>
        <end position="1303"/>
    </location>
</feature>
<keyword evidence="2" id="KW-1133">Transmembrane helix</keyword>
<feature type="domain" description="SGNH hydrolase-type esterase" evidence="3">
    <location>
        <begin position="1670"/>
        <end position="1844"/>
    </location>
</feature>
<dbReference type="SUPFAM" id="SSF52047">
    <property type="entry name" value="RNI-like"/>
    <property type="match status" value="1"/>
</dbReference>
<dbReference type="KEGG" id="clup:CLUP02_05465"/>
<keyword evidence="2" id="KW-0812">Transmembrane</keyword>
<dbReference type="PANTHER" id="PTHR30383:SF19">
    <property type="entry name" value="FIBRONECTIN TYPE-III DOMAIN-CONTAINING PROTEIN"/>
    <property type="match status" value="1"/>
</dbReference>
<dbReference type="Gene3D" id="3.80.10.10">
    <property type="entry name" value="Ribonuclease Inhibitor"/>
    <property type="match status" value="1"/>
</dbReference>
<dbReference type="SUPFAM" id="SSF52266">
    <property type="entry name" value="SGNH hydrolase"/>
    <property type="match status" value="1"/>
</dbReference>
<evidence type="ECO:0000313" key="5">
    <source>
        <dbReference type="Proteomes" id="UP000830671"/>
    </source>
</evidence>
<name>A0A9Q8SM86_9PEZI</name>
<feature type="compositionally biased region" description="Basic and acidic residues" evidence="1">
    <location>
        <begin position="171"/>
        <end position="184"/>
    </location>
</feature>
<dbReference type="Pfam" id="PF13472">
    <property type="entry name" value="Lipase_GDSL_2"/>
    <property type="match status" value="1"/>
</dbReference>
<evidence type="ECO:0000313" key="4">
    <source>
        <dbReference type="EMBL" id="UQC79984.1"/>
    </source>
</evidence>
<evidence type="ECO:0000259" key="3">
    <source>
        <dbReference type="Pfam" id="PF13472"/>
    </source>
</evidence>
<sequence length="1905" mass="211779">MLPPYCVALRSSSKGFWEWKDRECVSAEQGSDFLSWDHEVQIPGRRPRFDGIFRAPSPSCFPRLLIFSLSTLVLLVLTGYSCWLLLFGLYSPSSPLSGSSIIASSQQHPTLDDALGLAEAGQGCNPLLSVEIKGVASSFSPTLVHQQQQQQQQQHDGTHRGLDGTWNGPKETNETTENKEKNISRLDISASDGHEPRIMDGTMISGRQYYEIPPAGQAITTSYKGNRRFDPDYGLDYGHHSYAIEQKDYRAARAVSGSGLGPAGARQSLSALDDKRANEIRHGVYAHVFLDVKNSSKSEAPFQHYRRLHFPHRSMYTTGSTYWLLYCVVDSLACLFYCFFTSMTPRPTAREWESRRSTDEMDPDPTEAALGSVLQTWKSEIFSLVSIALDTAGTLLARPADTDRHSALLQEIPARLNKPLPTMPSSSSDGKCINARNGSSDYSVPTTFLFHVFPCHDPCISSPASVERCGSHDRMMVLSSLRRYQDSPPLPLFRGFSNAVLEASVDRQELVLISTRNSGARLCQLQSKAELRCYPPSGNATRQVLLLCLSLSLFAPHVVRRPTSQPWGAPSSKSSVARDTADECFPFEAGQQGPRVKGVFEEGRPPNRSLTPPRQWDGRPLIRLHLDRIIRASAGPGTAHAPLCPRKPLSNPGNPRPLQHKRRASAAPAASNYILHDGNRLRVPGRFAPRPAISASVSVPSSPLMTASHGPAPAYFGAPELYHHKGEQQQSTMATMATTDPARSSPRIARVPYALQTAPLDSKLICESLPTTALNRPRKLSQASTITVTSINSSRESFETRSRSSSYGSHRTSIDSSPTMWRPDYMYSRPSQTTVFRKKAKPGEIFAKLPGEVLELILGELKKLHLEKPTESCATCWMRDVCSVTLTARKWCKFARVALYEDIQLVGADLASQKKRHKVTFGSRMMLLRRTLRANSYLAGLVHTLKVPSPPTGVLLEDYHDQVAALIMACPNFERLIGLHPHYNHSYSKLLHALSSRKRLKHMDWIVEPSPFQRQHRFKSSSGSNVAAMTQATYDASVTPGDLQPHQSAAFLDFHVDWAHLTTLSIHCLPGATLTPDNLISSALMHLTSLQHLYLSWMPVTAFNDSTLLSLPPLRTLSLTHVPGVTSSGISALATLPTSQAIQKLTLRHTNLDSLPALARIFSNFTHLESFTLVQTLAPMLPEDTFIWLMPYLASSSLRKLHWDITSNTTHANAADSILARSIAADGFPSLRSLRSPNDPEGIFQALCRPQERTDSASDRFRGPNGPARSSSFPTPSTTHSPVSPTKPSRSPTAPASPVMSDAPRECTNLHVARLAAQARLEAARAALPRFFLNVIDEDGTVLEKYGLAAFIGTVESRITYNLRPDPGAKDERGGLVELADLTADNGEEIAVGREGCQGRWNASSTVSDKKDRERWWHTERGRWQQPELAVIPHTIQYLRTVEIHIEQGRFTELSIFPKKMVYETRHEKDHVFWPLRSQTRSVQRDAKAQGEAFLHCPIRKTTVSLLPEHSFSLGFAAFHTKVSTLELRTQAPIKTSKGSLPGCSSHQPRPHHHLLDLRRQFNASDQYLREYLPFFERINYLLGRRLIFALRLRRLNTHPLLLGDRFPGACGSTLNISPHFPGDLEAEKEIGKRPTAVNKSTTRTTKTCEKDKGAGDFKMSKDKTLRIFCFGDSLTAGYSSYGAVYHPYSIALTKLLAVYLSDTQIVATDNGMPGDVVSQGAFAQRFDSEMSQAQYDWAIILGGTNDLAFNVPPDRIFDSLRGVYDSAIAKGSKVLALTVPECATKSEKLDARRRQLNNAILTHQSPNYHAFDLNPRIPFHALTDRECKRYWDDGLHLTPAGYDWMGTHIAEALRDVIELERNPQSKRARRARRNAEEQISFDEEDGDPHSLSEGYVVVRMRDLN</sequence>
<dbReference type="Gene3D" id="3.40.50.1110">
    <property type="entry name" value="SGNH hydrolase"/>
    <property type="match status" value="1"/>
</dbReference>
<feature type="region of interest" description="Disordered" evidence="1">
    <location>
        <begin position="795"/>
        <end position="815"/>
    </location>
</feature>
<dbReference type="GO" id="GO:0004622">
    <property type="term" value="F:phosphatidylcholine lysophospholipase activity"/>
    <property type="evidence" value="ECO:0007669"/>
    <property type="project" value="TreeGrafter"/>
</dbReference>
<dbReference type="CDD" id="cd00229">
    <property type="entry name" value="SGNH_hydrolase"/>
    <property type="match status" value="1"/>
</dbReference>
<feature type="region of interest" description="Disordered" evidence="1">
    <location>
        <begin position="587"/>
        <end position="616"/>
    </location>
</feature>
<dbReference type="InterPro" id="IPR032675">
    <property type="entry name" value="LRR_dom_sf"/>
</dbReference>
<protein>
    <recommendedName>
        <fullName evidence="3">SGNH hydrolase-type esterase domain-containing protein</fullName>
    </recommendedName>
</protein>
<dbReference type="GeneID" id="73339482"/>
<dbReference type="InterPro" id="IPR036514">
    <property type="entry name" value="SGNH_hydro_sf"/>
</dbReference>
<dbReference type="RefSeq" id="XP_049141615.1">
    <property type="nucleotide sequence ID" value="XM_049284472.1"/>
</dbReference>
<reference evidence="4" key="1">
    <citation type="journal article" date="2021" name="Mol. Plant Microbe Interact.">
        <title>Complete Genome Sequence of the Plant-Pathogenic Fungus Colletotrichum lupini.</title>
        <authorList>
            <person name="Baroncelli R."/>
            <person name="Pensec F."/>
            <person name="Da Lio D."/>
            <person name="Boufleur T."/>
            <person name="Vicente I."/>
            <person name="Sarrocco S."/>
            <person name="Picot A."/>
            <person name="Baraldi E."/>
            <person name="Sukno S."/>
            <person name="Thon M."/>
            <person name="Le Floch G."/>
        </authorList>
    </citation>
    <scope>NUCLEOTIDE SEQUENCE</scope>
    <source>
        <strain evidence="4">IMI 504893</strain>
    </source>
</reference>